<comment type="caution">
    <text evidence="2">The sequence shown here is derived from an EMBL/GenBank/DDBJ whole genome shotgun (WGS) entry which is preliminary data.</text>
</comment>
<dbReference type="RefSeq" id="WP_038101938.1">
    <property type="nucleotide sequence ID" value="NZ_JFDP01000022.1"/>
</dbReference>
<dbReference type="Proteomes" id="UP000028537">
    <property type="component" value="Unassembled WGS sequence"/>
</dbReference>
<name>A0A084F1F0_9BACT</name>
<keyword evidence="1" id="KW-1133">Transmembrane helix</keyword>
<feature type="transmembrane region" description="Helical" evidence="1">
    <location>
        <begin position="12"/>
        <end position="31"/>
    </location>
</feature>
<keyword evidence="1" id="KW-0472">Membrane</keyword>
<proteinExistence type="predicted"/>
<evidence type="ECO:0000256" key="1">
    <source>
        <dbReference type="SAM" id="Phobius"/>
    </source>
</evidence>
<keyword evidence="3" id="KW-1185">Reference proteome</keyword>
<protein>
    <recommendedName>
        <fullName evidence="4">Lipoprotein</fullName>
    </recommendedName>
</protein>
<sequence>MKLIKNNKFKKYSSLIIIPILGSAISLIAVACNKTAPENYTKEFFKPSLVYNNEIFKPNEMTADEAVGLITINSDGTSNFVSLNDQKPEAVYKITKINKNGLHLEINYVVELAEYKLKYEYVTYHGPYLTSAQKDIFEAKKANNESLMKALELNEKEKHNFLGIKIKPEYKDLTIDQMKAKGDQLITFSKDDPDYLHKNNPAYSGINIKLVDIIKYEDFNQNDPDTLIFNLEVSKGENESKVIYNKSVVIKLNKNNRN</sequence>
<accession>A0A084F1F0</accession>
<organism evidence="2 3">
    <name type="scientific">Ureaplasma diversum NCTC 246</name>
    <dbReference type="NCBI Taxonomy" id="1188241"/>
    <lineage>
        <taxon>Bacteria</taxon>
        <taxon>Bacillati</taxon>
        <taxon>Mycoplasmatota</taxon>
        <taxon>Mycoplasmoidales</taxon>
        <taxon>Mycoplasmoidaceae</taxon>
        <taxon>Ureaplasma</taxon>
    </lineage>
</organism>
<evidence type="ECO:0000313" key="3">
    <source>
        <dbReference type="Proteomes" id="UP000028537"/>
    </source>
</evidence>
<evidence type="ECO:0008006" key="4">
    <source>
        <dbReference type="Google" id="ProtNLM"/>
    </source>
</evidence>
<dbReference type="PROSITE" id="PS51257">
    <property type="entry name" value="PROKAR_LIPOPROTEIN"/>
    <property type="match status" value="1"/>
</dbReference>
<evidence type="ECO:0000313" key="2">
    <source>
        <dbReference type="EMBL" id="KEZ24042.1"/>
    </source>
</evidence>
<dbReference type="EMBL" id="JFDP01000022">
    <property type="protein sequence ID" value="KEZ24042.1"/>
    <property type="molecule type" value="Genomic_DNA"/>
</dbReference>
<reference evidence="2 3" key="1">
    <citation type="submission" date="2014-02" db="EMBL/GenBank/DDBJ databases">
        <title>Genome sequence of Ureaplasma diversum strain 246.</title>
        <authorList>
            <person name="Sirand-Pugnet P."/>
            <person name="Breton M."/>
            <person name="Dordet-Frisoni E."/>
            <person name="Baranowski E."/>
            <person name="Barre A."/>
            <person name="Couture C."/>
            <person name="Dupuy V."/>
            <person name="Gaurivaud P."/>
            <person name="Jacob D."/>
            <person name="Lemaitre C."/>
            <person name="Manso-Silvan L."/>
            <person name="Nikolski M."/>
            <person name="Nouvel L.-X."/>
            <person name="Poumarat F."/>
            <person name="Tardy F."/>
            <person name="Thebault P."/>
            <person name="Theil S."/>
            <person name="Citti C."/>
            <person name="Thiaucourt F."/>
            <person name="Blanchard A."/>
        </authorList>
    </citation>
    <scope>NUCLEOTIDE SEQUENCE [LARGE SCALE GENOMIC DNA]</scope>
    <source>
        <strain evidence="2 3">NCTC 246</strain>
    </source>
</reference>
<keyword evidence="1" id="KW-0812">Transmembrane</keyword>
<gene>
    <name evidence="2" type="ORF">UDIV_1350</name>
</gene>
<dbReference type="AlphaFoldDB" id="A0A084F1F0"/>